<comment type="similarity">
    <text evidence="1">Belongs to the VPS13 family.</text>
</comment>
<dbReference type="AlphaFoldDB" id="A0A8E0RTJ5"/>
<dbReference type="PANTHER" id="PTHR16166:SF93">
    <property type="entry name" value="INTERMEMBRANE LIPID TRANSFER PROTEIN VPS13"/>
    <property type="match status" value="1"/>
</dbReference>
<accession>A0A8E0RTJ5</accession>
<dbReference type="EMBL" id="LUCM01005160">
    <property type="protein sequence ID" value="KAA0193258.1"/>
    <property type="molecule type" value="Genomic_DNA"/>
</dbReference>
<dbReference type="GO" id="GO:0006623">
    <property type="term" value="P:protein targeting to vacuole"/>
    <property type="evidence" value="ECO:0007669"/>
    <property type="project" value="TreeGrafter"/>
</dbReference>
<evidence type="ECO:0000313" key="5">
    <source>
        <dbReference type="Proteomes" id="UP000728185"/>
    </source>
</evidence>
<comment type="caution">
    <text evidence="4">The sequence shown here is derived from an EMBL/GenBank/DDBJ whole genome shotgun (WGS) entry which is preliminary data.</text>
</comment>
<gene>
    <name evidence="4" type="ORF">FBUS_10168</name>
</gene>
<keyword evidence="2" id="KW-0813">Transport</keyword>
<proteinExistence type="inferred from homology"/>
<dbReference type="InterPro" id="IPR026847">
    <property type="entry name" value="VPS13"/>
</dbReference>
<keyword evidence="5" id="KW-1185">Reference proteome</keyword>
<evidence type="ECO:0000259" key="3">
    <source>
        <dbReference type="Pfam" id="PF12624"/>
    </source>
</evidence>
<dbReference type="OrthoDB" id="6273432at2759"/>
<evidence type="ECO:0000256" key="1">
    <source>
        <dbReference type="ARBA" id="ARBA00006545"/>
    </source>
</evidence>
<feature type="non-terminal residue" evidence="4">
    <location>
        <position position="1"/>
    </location>
</feature>
<feature type="domain" description="Chorein N-terminal" evidence="3">
    <location>
        <begin position="4"/>
        <end position="245"/>
    </location>
</feature>
<name>A0A8E0RTJ5_9TREM</name>
<organism evidence="4 5">
    <name type="scientific">Fasciolopsis buskii</name>
    <dbReference type="NCBI Taxonomy" id="27845"/>
    <lineage>
        <taxon>Eukaryota</taxon>
        <taxon>Metazoa</taxon>
        <taxon>Spiralia</taxon>
        <taxon>Lophotrochozoa</taxon>
        <taxon>Platyhelminthes</taxon>
        <taxon>Trematoda</taxon>
        <taxon>Digenea</taxon>
        <taxon>Plagiorchiida</taxon>
        <taxon>Echinostomata</taxon>
        <taxon>Echinostomatoidea</taxon>
        <taxon>Fasciolidae</taxon>
        <taxon>Fasciolopsis</taxon>
    </lineage>
</organism>
<sequence length="246" mass="28128">HKGSGRLLLIDLQKNPLDRHADLCICVHADSLQFFYDAWTINKIVCFLKPPKYIRLHELSSQVLSSLEDVKQVTVSGLRHHSARRIYTELMVDVKPSYFILPDAGVYRNNCRLLLVDLGSLTLHFVPNQPLLENVSRIRQPKLIEKTGAMEDSTNSQRIRAALKATFDELKESAYDKYDIIVSSVQMIMVEENEDWRALRTKDQSPSHILRPLGITLTLKRCLLHSDTNLPEILLDGCLPLFRVAL</sequence>
<evidence type="ECO:0000256" key="2">
    <source>
        <dbReference type="ARBA" id="ARBA00022448"/>
    </source>
</evidence>
<dbReference type="InterPro" id="IPR026854">
    <property type="entry name" value="VPS13_N"/>
</dbReference>
<reference evidence="4" key="1">
    <citation type="submission" date="2019-05" db="EMBL/GenBank/DDBJ databases">
        <title>Annotation for the trematode Fasciolopsis buski.</title>
        <authorList>
            <person name="Choi Y.-J."/>
        </authorList>
    </citation>
    <scope>NUCLEOTIDE SEQUENCE</scope>
    <source>
        <strain evidence="4">HT</strain>
        <tissue evidence="4">Whole worm</tissue>
    </source>
</reference>
<dbReference type="Pfam" id="PF12624">
    <property type="entry name" value="VPS13_N"/>
    <property type="match status" value="1"/>
</dbReference>
<dbReference type="PANTHER" id="PTHR16166">
    <property type="entry name" value="VACUOLAR PROTEIN SORTING-ASSOCIATED PROTEIN VPS13"/>
    <property type="match status" value="1"/>
</dbReference>
<dbReference type="GO" id="GO:0045053">
    <property type="term" value="P:protein retention in Golgi apparatus"/>
    <property type="evidence" value="ECO:0007669"/>
    <property type="project" value="TreeGrafter"/>
</dbReference>
<protein>
    <submittedName>
        <fullName evidence="4">Putative VPS13C protein</fullName>
    </submittedName>
</protein>
<evidence type="ECO:0000313" key="4">
    <source>
        <dbReference type="EMBL" id="KAA0193258.1"/>
    </source>
</evidence>
<dbReference type="Proteomes" id="UP000728185">
    <property type="component" value="Unassembled WGS sequence"/>
</dbReference>